<keyword evidence="3" id="KW-1185">Reference proteome</keyword>
<name>A0ABD5SSZ4_9EURY</name>
<dbReference type="CDD" id="cd07389">
    <property type="entry name" value="MPP_PhoD"/>
    <property type="match status" value="1"/>
</dbReference>
<dbReference type="InterPro" id="IPR032093">
    <property type="entry name" value="PhoD_N"/>
</dbReference>
<evidence type="ECO:0000313" key="3">
    <source>
        <dbReference type="Proteomes" id="UP001596383"/>
    </source>
</evidence>
<evidence type="ECO:0000259" key="1">
    <source>
        <dbReference type="PROSITE" id="PS51841"/>
    </source>
</evidence>
<sequence>MKDNLDKPLDKSRREFIRKAVTTTTIAGIGASGTGVAADKGNNGQGPVKSDPFTLGIASGDPLPDSVVLWTRLAPEPLTENGGMPDRQVPVQWEIATEKDMNDTVGKGNVKARPEYAHSVHIDVQGLDANTEYYYQFKVSPDRSPVGRTKTAPAEGTDVDEIKFAFTSCQNYRYGYYTAHDHLADEDLDLAIQLGDYIYEGGAQGVGSLDRDHEPSHEIESLSDYRIRLAQYKTDSNLQDAHAAFPWIVTWDDHEVDNNYADAISQDNDPTQEFLERRANAYQAYFEHQPLRPSRIPDGPNLPLYRRFTFGDLAEFNILDTRQFRDDQVYTSEEAADLERTILGDEQEDWLVDGLNDSTSRWNVLANQAPFAATDQNPNPEVQNFGSGDKWDGYRADRERLLDVMAADPELNPVVITGDVHRNYAYNLKADFSDPDSETVGTEYAGTSITSGGDGSGITQYGPSHSEPWQRFFNDNRGYVRCTITTEQWQTDYRVVSTVEEPEASASTIASFTTDAGDPGANLASEPHAQPQQSAVEITEIRPDQDGDLNNEYAVAQNTGDTAIDFSEFIISFEGGSQNYTFGDFTLGAGETVTVRNGTGEDTESTLYADFGGAVLNNSNPDTVLVANDKGIVLAEASYAPV</sequence>
<dbReference type="InterPro" id="IPR029052">
    <property type="entry name" value="Metallo-depent_PP-like"/>
</dbReference>
<dbReference type="SUPFAM" id="SSF56300">
    <property type="entry name" value="Metallo-dependent phosphatases"/>
    <property type="match status" value="1"/>
</dbReference>
<reference evidence="2 3" key="1">
    <citation type="journal article" date="2019" name="Int. J. Syst. Evol. Microbiol.">
        <title>The Global Catalogue of Microorganisms (GCM) 10K type strain sequencing project: providing services to taxonomists for standard genome sequencing and annotation.</title>
        <authorList>
            <consortium name="The Broad Institute Genomics Platform"/>
            <consortium name="The Broad Institute Genome Sequencing Center for Infectious Disease"/>
            <person name="Wu L."/>
            <person name="Ma J."/>
        </authorList>
    </citation>
    <scope>NUCLEOTIDE SEQUENCE [LARGE SCALE GENOMIC DNA]</scope>
    <source>
        <strain evidence="2 3">LMG 29247</strain>
    </source>
</reference>
<evidence type="ECO:0000313" key="2">
    <source>
        <dbReference type="EMBL" id="MFC6768208.1"/>
    </source>
</evidence>
<dbReference type="InterPro" id="IPR001322">
    <property type="entry name" value="Lamin_tail_dom"/>
</dbReference>
<protein>
    <submittedName>
        <fullName evidence="2">Alkaline phosphatase D family protein</fullName>
    </submittedName>
</protein>
<dbReference type="InterPro" id="IPR036415">
    <property type="entry name" value="Lamin_tail_dom_sf"/>
</dbReference>
<dbReference type="Gene3D" id="3.60.21.70">
    <property type="entry name" value="PhoD-like phosphatase"/>
    <property type="match status" value="1"/>
</dbReference>
<dbReference type="SUPFAM" id="SSF74853">
    <property type="entry name" value="Lamin A/C globular tail domain"/>
    <property type="match status" value="1"/>
</dbReference>
<dbReference type="InterPro" id="IPR052900">
    <property type="entry name" value="Phospholipid_Metab_Enz"/>
</dbReference>
<dbReference type="AlphaFoldDB" id="A0ABD5SSZ4"/>
<comment type="caution">
    <text evidence="2">The sequence shown here is derived from an EMBL/GenBank/DDBJ whole genome shotgun (WGS) entry which is preliminary data.</text>
</comment>
<dbReference type="InterPro" id="IPR018946">
    <property type="entry name" value="PhoD-like_MPP"/>
</dbReference>
<dbReference type="PROSITE" id="PS51841">
    <property type="entry name" value="LTD"/>
    <property type="match status" value="1"/>
</dbReference>
<accession>A0ABD5SSZ4</accession>
<dbReference type="RefSeq" id="WP_273741016.1">
    <property type="nucleotide sequence ID" value="NZ_JAQIVI010000507.1"/>
</dbReference>
<dbReference type="InterPro" id="IPR038607">
    <property type="entry name" value="PhoD-like_sf"/>
</dbReference>
<proteinExistence type="predicted"/>
<dbReference type="Pfam" id="PF00932">
    <property type="entry name" value="LTD"/>
    <property type="match status" value="1"/>
</dbReference>
<dbReference type="PANTHER" id="PTHR43606:SF2">
    <property type="entry name" value="ALKALINE PHOSPHATASE FAMILY PROTEIN (AFU_ORTHOLOGUE AFUA_5G03860)"/>
    <property type="match status" value="1"/>
</dbReference>
<feature type="domain" description="LTD" evidence="1">
    <location>
        <begin position="525"/>
        <end position="642"/>
    </location>
</feature>
<dbReference type="Gene3D" id="2.60.40.380">
    <property type="entry name" value="Purple acid phosphatase-like, N-terminal"/>
    <property type="match status" value="1"/>
</dbReference>
<dbReference type="PANTHER" id="PTHR43606">
    <property type="entry name" value="PHOSPHATASE, PUTATIVE (AFU_ORTHOLOGUE AFUA_6G08710)-RELATED"/>
    <property type="match status" value="1"/>
</dbReference>
<dbReference type="EMBL" id="JBHSWV010000507">
    <property type="protein sequence ID" value="MFC6768208.1"/>
    <property type="molecule type" value="Genomic_DNA"/>
</dbReference>
<dbReference type="Pfam" id="PF09423">
    <property type="entry name" value="PhoD"/>
    <property type="match status" value="1"/>
</dbReference>
<gene>
    <name evidence="2" type="ORF">ACFQE6_25355</name>
</gene>
<organism evidence="2 3">
    <name type="scientific">Natrinema soli</name>
    <dbReference type="NCBI Taxonomy" id="1930624"/>
    <lineage>
        <taxon>Archaea</taxon>
        <taxon>Methanobacteriati</taxon>
        <taxon>Methanobacteriota</taxon>
        <taxon>Stenosarchaea group</taxon>
        <taxon>Halobacteria</taxon>
        <taxon>Halobacteriales</taxon>
        <taxon>Natrialbaceae</taxon>
        <taxon>Natrinema</taxon>
    </lineage>
</organism>
<dbReference type="Pfam" id="PF16655">
    <property type="entry name" value="PhoD_N"/>
    <property type="match status" value="1"/>
</dbReference>
<dbReference type="Proteomes" id="UP001596383">
    <property type="component" value="Unassembled WGS sequence"/>
</dbReference>